<dbReference type="Pfam" id="PF00009">
    <property type="entry name" value="GTP_EFTU"/>
    <property type="match status" value="1"/>
</dbReference>
<evidence type="ECO:0000313" key="4">
    <source>
        <dbReference type="Proteomes" id="UP000177625"/>
    </source>
</evidence>
<accession>A0A1E1MH48</accession>
<dbReference type="InterPro" id="IPR000795">
    <property type="entry name" value="T_Tr_GTP-bd_dom"/>
</dbReference>
<dbReference type="AlphaFoldDB" id="A0A1E1MH48"/>
<dbReference type="Proteomes" id="UP000177625">
    <property type="component" value="Unassembled WGS sequence"/>
</dbReference>
<protein>
    <submittedName>
        <fullName evidence="3">Related to GTP-binding protein</fullName>
    </submittedName>
</protein>
<name>A0A1E1MH48_RHYSE</name>
<dbReference type="InterPro" id="IPR050055">
    <property type="entry name" value="EF-Tu_GTPase"/>
</dbReference>
<dbReference type="GO" id="GO:0005525">
    <property type="term" value="F:GTP binding"/>
    <property type="evidence" value="ECO:0007669"/>
    <property type="project" value="InterPro"/>
</dbReference>
<feature type="domain" description="Tr-type G" evidence="2">
    <location>
        <begin position="317"/>
        <end position="573"/>
    </location>
</feature>
<dbReference type="Gene3D" id="3.40.50.300">
    <property type="entry name" value="P-loop containing nucleotide triphosphate hydrolases"/>
    <property type="match status" value="1"/>
</dbReference>
<feature type="compositionally biased region" description="Polar residues" evidence="1">
    <location>
        <begin position="80"/>
        <end position="89"/>
    </location>
</feature>
<dbReference type="InterPro" id="IPR027417">
    <property type="entry name" value="P-loop_NTPase"/>
</dbReference>
<organism evidence="3 4">
    <name type="scientific">Rhynchosporium secalis</name>
    <name type="common">Barley scald fungus</name>
    <dbReference type="NCBI Taxonomy" id="38038"/>
    <lineage>
        <taxon>Eukaryota</taxon>
        <taxon>Fungi</taxon>
        <taxon>Dikarya</taxon>
        <taxon>Ascomycota</taxon>
        <taxon>Pezizomycotina</taxon>
        <taxon>Leotiomycetes</taxon>
        <taxon>Helotiales</taxon>
        <taxon>Ploettnerulaceae</taxon>
        <taxon>Rhynchosporium</taxon>
    </lineage>
</organism>
<feature type="compositionally biased region" description="Polar residues" evidence="1">
    <location>
        <begin position="9"/>
        <end position="45"/>
    </location>
</feature>
<gene>
    <name evidence="3" type="ORF">RSE6_08682</name>
</gene>
<feature type="region of interest" description="Disordered" evidence="1">
    <location>
        <begin position="1"/>
        <end position="49"/>
    </location>
</feature>
<evidence type="ECO:0000256" key="1">
    <source>
        <dbReference type="SAM" id="MobiDB-lite"/>
    </source>
</evidence>
<evidence type="ECO:0000313" key="3">
    <source>
        <dbReference type="EMBL" id="CZT48035.1"/>
    </source>
</evidence>
<feature type="region of interest" description="Disordered" evidence="1">
    <location>
        <begin position="73"/>
        <end position="113"/>
    </location>
</feature>
<dbReference type="PANTHER" id="PTHR43721">
    <property type="entry name" value="ELONGATION FACTOR TU-RELATED"/>
    <property type="match status" value="1"/>
</dbReference>
<dbReference type="GO" id="GO:0003746">
    <property type="term" value="F:translation elongation factor activity"/>
    <property type="evidence" value="ECO:0007669"/>
    <property type="project" value="TreeGrafter"/>
</dbReference>
<dbReference type="GO" id="GO:0003924">
    <property type="term" value="F:GTPase activity"/>
    <property type="evidence" value="ECO:0007669"/>
    <property type="project" value="InterPro"/>
</dbReference>
<keyword evidence="4" id="KW-1185">Reference proteome</keyword>
<reference evidence="4" key="1">
    <citation type="submission" date="2016-03" db="EMBL/GenBank/DDBJ databases">
        <authorList>
            <person name="Guldener U."/>
        </authorList>
    </citation>
    <scope>NUCLEOTIDE SEQUENCE [LARGE SCALE GENOMIC DNA]</scope>
</reference>
<evidence type="ECO:0000259" key="2">
    <source>
        <dbReference type="Pfam" id="PF00009"/>
    </source>
</evidence>
<dbReference type="PANTHER" id="PTHR43721:SF30">
    <property type="entry name" value="TR-TYPE G DOMAIN-CONTAINING PROTEIN"/>
    <property type="match status" value="1"/>
</dbReference>
<sequence length="970" mass="105205">MASIFTYETEPSQVSSPWLTPTDTPKPSTPQPTDQTTRYTISPSSARLEDHAVTRLGAEPQDGPTEYKLHLLLRPRRNYSRSSTESLKSGTYRKRPSSHDLGSTIPPSKQSRQNRFEQLTTQLLWRLQQSSPYHDVSTSELVLPKLPDASNHLEARLEPAKLLAGLEQSRGALYEIGVSDDGTFVGLTEDEMDESLTNLRAMAASLGCNVEIVRMVVVGECEWLEASSTLASHEVHWQDESRAGRPPNSDASADFSRRTAQLWVAEALVSPNLGPRDRSLYFRSDDSTVPQNHIPPFVQFNGVKETSTEIDNTEQLRITLTGPTTSGKSSLLGTLSTATLDNGRGKSRLSLLKHRHEIASGVTSSVAQELIGYQGRSVINYASGNVTSWTDIHFSSKAGRLVFVSDSAGHWRYRRTIVRGLIGWAPHWTILCISANDGEVSGSGGKDSQEIMPAGFGVDLGKAHLELCLKLDQPLAVVITKLDLASKASLKQTLSKILSIIKATGRIPSMVPPDQIINIDELDLSTTPHQDDKDPIRLLVEKMTRAGDLTSIIPILMTSSVKGTGVRSMHSLLQHLPIPPTPSAQDLFGPALNPEQPACLFHIEDVFGFAASPEPLAFNKKGARDKGVVVAGYLRFGSFSIGDIIVIGPFPADSDDYESLSKPGSQPSSSKLDSSLYPLSAAEFSRMASHYAMPASVNKGEWFNARIVSLRNLRLPVHTLKAGQVATVGVVFDIPTEVVSNGTFERPPPTPPRLRKGLVMAIPSQHMLETGHSLQAATGFTASFEDSDINSVTPGSLVVIYVASIRAAARVLKVVPHANNDSGVTAEEDESDDLFGLHDSLTMDEQEAETFIFGIDGMIDVTLELVKSREWIELGSQVLVMPGGGHGLYYGSERGEKGVAGLEGFADAIRAVATSDRMESGMQEICYANNLDAAPMSMNILNSFIQSPLAMDKVFSTNIVCTQLALTGVL</sequence>
<dbReference type="SUPFAM" id="SSF52540">
    <property type="entry name" value="P-loop containing nucleoside triphosphate hydrolases"/>
    <property type="match status" value="1"/>
</dbReference>
<proteinExistence type="predicted"/>
<dbReference type="EMBL" id="FJVC01000319">
    <property type="protein sequence ID" value="CZT48035.1"/>
    <property type="molecule type" value="Genomic_DNA"/>
</dbReference>